<protein>
    <submittedName>
        <fullName evidence="2">Uncharacterized protein</fullName>
    </submittedName>
</protein>
<gene>
    <name evidence="2" type="ORF">NTEN_LOCUS7173</name>
</gene>
<dbReference type="AlphaFoldDB" id="A0A6H5GDH9"/>
<feature type="compositionally biased region" description="Basic and acidic residues" evidence="1">
    <location>
        <begin position="29"/>
        <end position="42"/>
    </location>
</feature>
<name>A0A6H5GDH9_9HEMI</name>
<accession>A0A6H5GDH9</accession>
<feature type="compositionally biased region" description="Polar residues" evidence="1">
    <location>
        <begin position="11"/>
        <end position="27"/>
    </location>
</feature>
<keyword evidence="3" id="KW-1185">Reference proteome</keyword>
<feature type="non-terminal residue" evidence="2">
    <location>
        <position position="369"/>
    </location>
</feature>
<evidence type="ECO:0000256" key="1">
    <source>
        <dbReference type="SAM" id="MobiDB-lite"/>
    </source>
</evidence>
<evidence type="ECO:0000313" key="2">
    <source>
        <dbReference type="EMBL" id="CAB0001386.1"/>
    </source>
</evidence>
<proteinExistence type="predicted"/>
<sequence length="369" mass="41125">MITAAPGRRGWTNNEKSSTTIKHSCSQVDKAHGGGDVSKDPTEAVPQGPKVGEDARKRLKRGLLSQKSKEDFSAYRNNLNGFIKLLVEEGEYDFETTNVNQIEGKKHAGVVGGHTMPKKPTDDGKTSVSRCDQSTSTRDFQAEGETEAPENGLTPAAHRKPEDNIADCKTLVKDILQKLNQWEDCQAESIANICNPRLTNAGSESDMESSSANFDTVKRMDEEFEDASSSIALEPSRVNSLERFFNSLAEEEEIPATDRKLGCRKELDFKDSSQDKFENNDGTVRQQETVFQNESINILWKSFYTAFLPSGSMKNMPEHARKKLKKINEHCIRSLDLLFSSSMADSLQRIKASEIPKPQDVQKSTIPSR</sequence>
<feature type="region of interest" description="Disordered" evidence="1">
    <location>
        <begin position="109"/>
        <end position="160"/>
    </location>
</feature>
<dbReference type="EMBL" id="CADCXU010010571">
    <property type="protein sequence ID" value="CAB0001386.1"/>
    <property type="molecule type" value="Genomic_DNA"/>
</dbReference>
<organism evidence="2 3">
    <name type="scientific">Nesidiocoris tenuis</name>
    <dbReference type="NCBI Taxonomy" id="355587"/>
    <lineage>
        <taxon>Eukaryota</taxon>
        <taxon>Metazoa</taxon>
        <taxon>Ecdysozoa</taxon>
        <taxon>Arthropoda</taxon>
        <taxon>Hexapoda</taxon>
        <taxon>Insecta</taxon>
        <taxon>Pterygota</taxon>
        <taxon>Neoptera</taxon>
        <taxon>Paraneoptera</taxon>
        <taxon>Hemiptera</taxon>
        <taxon>Heteroptera</taxon>
        <taxon>Panheteroptera</taxon>
        <taxon>Cimicomorpha</taxon>
        <taxon>Miridae</taxon>
        <taxon>Dicyphina</taxon>
        <taxon>Nesidiocoris</taxon>
    </lineage>
</organism>
<feature type="compositionally biased region" description="Polar residues" evidence="1">
    <location>
        <begin position="126"/>
        <end position="139"/>
    </location>
</feature>
<evidence type="ECO:0000313" key="3">
    <source>
        <dbReference type="Proteomes" id="UP000479000"/>
    </source>
</evidence>
<dbReference type="Proteomes" id="UP000479000">
    <property type="component" value="Unassembled WGS sequence"/>
</dbReference>
<reference evidence="2 3" key="1">
    <citation type="submission" date="2020-02" db="EMBL/GenBank/DDBJ databases">
        <authorList>
            <person name="Ferguson B K."/>
        </authorList>
    </citation>
    <scope>NUCLEOTIDE SEQUENCE [LARGE SCALE GENOMIC DNA]</scope>
</reference>
<feature type="region of interest" description="Disordered" evidence="1">
    <location>
        <begin position="1"/>
        <end position="56"/>
    </location>
</feature>